<dbReference type="PROSITE" id="PS50075">
    <property type="entry name" value="CARRIER"/>
    <property type="match status" value="1"/>
</dbReference>
<evidence type="ECO:0000313" key="5">
    <source>
        <dbReference type="Proteomes" id="UP000189670"/>
    </source>
</evidence>
<dbReference type="SMART" id="SM00823">
    <property type="entry name" value="PKS_PP"/>
    <property type="match status" value="1"/>
</dbReference>
<dbReference type="GO" id="GO:0031177">
    <property type="term" value="F:phosphopantetheine binding"/>
    <property type="evidence" value="ECO:0007669"/>
    <property type="project" value="InterPro"/>
</dbReference>
<dbReference type="InterPro" id="IPR020806">
    <property type="entry name" value="PKS_PP-bd"/>
</dbReference>
<keyword evidence="1" id="KW-0596">Phosphopantetheine</keyword>
<proteinExistence type="predicted"/>
<comment type="caution">
    <text evidence="4">The sequence shown here is derived from an EMBL/GenBank/DDBJ whole genome shotgun (WGS) entry which is preliminary data.</text>
</comment>
<dbReference type="AlphaFoldDB" id="A0A1V1PI06"/>
<dbReference type="SUPFAM" id="SSF47336">
    <property type="entry name" value="ACP-like"/>
    <property type="match status" value="1"/>
</dbReference>
<evidence type="ECO:0000256" key="2">
    <source>
        <dbReference type="ARBA" id="ARBA00022553"/>
    </source>
</evidence>
<dbReference type="InterPro" id="IPR036736">
    <property type="entry name" value="ACP-like_sf"/>
</dbReference>
<dbReference type="EMBL" id="ATBP01000005">
    <property type="protein sequence ID" value="ETR74507.1"/>
    <property type="molecule type" value="Genomic_DNA"/>
</dbReference>
<organism evidence="4 5">
    <name type="scientific">Candidatus Magnetoglobus multicellularis str. Araruama</name>
    <dbReference type="NCBI Taxonomy" id="890399"/>
    <lineage>
        <taxon>Bacteria</taxon>
        <taxon>Pseudomonadati</taxon>
        <taxon>Thermodesulfobacteriota</taxon>
        <taxon>Desulfobacteria</taxon>
        <taxon>Desulfobacterales</taxon>
        <taxon>Desulfobacteraceae</taxon>
        <taxon>Candidatus Magnetoglobus</taxon>
    </lineage>
</organism>
<feature type="domain" description="Carrier" evidence="3">
    <location>
        <begin position="1"/>
        <end position="73"/>
    </location>
</feature>
<accession>A0A1V1PI06</accession>
<keyword evidence="2" id="KW-0597">Phosphoprotein</keyword>
<evidence type="ECO:0000313" key="4">
    <source>
        <dbReference type="EMBL" id="ETR74507.1"/>
    </source>
</evidence>
<gene>
    <name evidence="4" type="ORF">OMM_06281</name>
</gene>
<name>A0A1V1PI06_9BACT</name>
<reference evidence="5" key="1">
    <citation type="submission" date="2012-11" db="EMBL/GenBank/DDBJ databases">
        <authorList>
            <person name="Lucero-Rivera Y.E."/>
            <person name="Tovar-Ramirez D."/>
        </authorList>
    </citation>
    <scope>NUCLEOTIDE SEQUENCE [LARGE SCALE GENOMIC DNA]</scope>
    <source>
        <strain evidence="5">Araruama</strain>
    </source>
</reference>
<dbReference type="Pfam" id="PF00550">
    <property type="entry name" value="PP-binding"/>
    <property type="match status" value="1"/>
</dbReference>
<sequence>MNHIQFRITEILKSEDSNLIDINKPIFDMGFDSLMTIEFKDILQSDLGCELPATLLIDYPSVELLTNYLLNSFLDFGDEYIKNETCIEPNDFEDAGFEDAGFDNINEVFDSITDMSDDDVLAELTRG</sequence>
<evidence type="ECO:0000259" key="3">
    <source>
        <dbReference type="PROSITE" id="PS50075"/>
    </source>
</evidence>
<dbReference type="InterPro" id="IPR009081">
    <property type="entry name" value="PP-bd_ACP"/>
</dbReference>
<dbReference type="Gene3D" id="1.10.1200.10">
    <property type="entry name" value="ACP-like"/>
    <property type="match status" value="1"/>
</dbReference>
<dbReference type="Proteomes" id="UP000189670">
    <property type="component" value="Unassembled WGS sequence"/>
</dbReference>
<protein>
    <recommendedName>
        <fullName evidence="3">Carrier domain-containing protein</fullName>
    </recommendedName>
</protein>
<evidence type="ECO:0000256" key="1">
    <source>
        <dbReference type="ARBA" id="ARBA00022450"/>
    </source>
</evidence>